<dbReference type="SUPFAM" id="SSF52833">
    <property type="entry name" value="Thioredoxin-like"/>
    <property type="match status" value="1"/>
</dbReference>
<dbReference type="InterPro" id="IPR013766">
    <property type="entry name" value="Thioredoxin_domain"/>
</dbReference>
<keyword evidence="1" id="KW-0676">Redox-active center</keyword>
<evidence type="ECO:0000256" key="1">
    <source>
        <dbReference type="ARBA" id="ARBA00023284"/>
    </source>
</evidence>
<reference evidence="5" key="1">
    <citation type="journal article" date="2019" name="Int. J. Syst. Evol. Microbiol.">
        <title>The Global Catalogue of Microorganisms (GCM) 10K type strain sequencing project: providing services to taxonomists for standard genome sequencing and annotation.</title>
        <authorList>
            <consortium name="The Broad Institute Genomics Platform"/>
            <consortium name="The Broad Institute Genome Sequencing Center for Infectious Disease"/>
            <person name="Wu L."/>
            <person name="Ma J."/>
        </authorList>
    </citation>
    <scope>NUCLEOTIDE SEQUENCE [LARGE SCALE GENOMIC DNA]</scope>
    <source>
        <strain evidence="5">KCTC 52344</strain>
    </source>
</reference>
<evidence type="ECO:0000256" key="2">
    <source>
        <dbReference type="SAM" id="SignalP"/>
    </source>
</evidence>
<dbReference type="PANTHER" id="PTHR43601:SF3">
    <property type="entry name" value="THIOREDOXIN, MITOCHONDRIAL"/>
    <property type="match status" value="1"/>
</dbReference>
<dbReference type="CDD" id="cd02947">
    <property type="entry name" value="TRX_family"/>
    <property type="match status" value="1"/>
</dbReference>
<sequence>MKKILCLLFFIVSAASAKDTKGISFTEGTWADILTEAKTQQKLIFVDIYTTWCGPCKTMANRVFTDAAVGEKFNASFVNFKIDAEKGEGITLAKKYLITAYPSYLFINADGELVHRIEGSMPATRFMAEADKAMQAVKVFTPLTKLEKDYTEGRRDKEFLYELLNRKKLNGESTAIMLDEYLKAVPESAHKTEKILMIISENIEVINTKAFEILTASLKRFMNMTPEQQRFVLDGISKAKRNTFKIAVENKDKALFERLIEAVRQTSYSEVGFEAEERKFRLDYAKMTRDAENFRMIAAKEGARLLAKTNEELAAETQQKTERFIQNAKARGINENTPEYRAALEEMQNNAEKLTAFQLNDYAFGYLQLIENKDELETALRWSERSIELLKLPGNLDTYANLLAKLGRKKEAITIEKEAIKLAKKQGIDTEELEQSLKLMKQK</sequence>
<dbReference type="PROSITE" id="PS00194">
    <property type="entry name" value="THIOREDOXIN_1"/>
    <property type="match status" value="1"/>
</dbReference>
<dbReference type="InterPro" id="IPR017937">
    <property type="entry name" value="Thioredoxin_CS"/>
</dbReference>
<evidence type="ECO:0000259" key="3">
    <source>
        <dbReference type="PROSITE" id="PS51352"/>
    </source>
</evidence>
<dbReference type="Gene3D" id="3.40.30.10">
    <property type="entry name" value="Glutaredoxin"/>
    <property type="match status" value="1"/>
</dbReference>
<feature type="domain" description="Thioredoxin" evidence="3">
    <location>
        <begin position="6"/>
        <end position="136"/>
    </location>
</feature>
<accession>A0ABW5J3W1</accession>
<feature type="signal peptide" evidence="2">
    <location>
        <begin position="1"/>
        <end position="17"/>
    </location>
</feature>
<name>A0ABW5J3W1_9BACT</name>
<keyword evidence="5" id="KW-1185">Reference proteome</keyword>
<keyword evidence="2" id="KW-0732">Signal</keyword>
<dbReference type="EMBL" id="JBHULC010000003">
    <property type="protein sequence ID" value="MFD2519610.1"/>
    <property type="molecule type" value="Genomic_DNA"/>
</dbReference>
<dbReference type="RefSeq" id="WP_340236582.1">
    <property type="nucleotide sequence ID" value="NZ_JBBEWC010000006.1"/>
</dbReference>
<dbReference type="Proteomes" id="UP001597510">
    <property type="component" value="Unassembled WGS sequence"/>
</dbReference>
<dbReference type="InterPro" id="IPR036249">
    <property type="entry name" value="Thioredoxin-like_sf"/>
</dbReference>
<organism evidence="4 5">
    <name type="scientific">Emticicia soli</name>
    <dbReference type="NCBI Taxonomy" id="2027878"/>
    <lineage>
        <taxon>Bacteria</taxon>
        <taxon>Pseudomonadati</taxon>
        <taxon>Bacteroidota</taxon>
        <taxon>Cytophagia</taxon>
        <taxon>Cytophagales</taxon>
        <taxon>Leadbetterellaceae</taxon>
        <taxon>Emticicia</taxon>
    </lineage>
</organism>
<evidence type="ECO:0000313" key="5">
    <source>
        <dbReference type="Proteomes" id="UP001597510"/>
    </source>
</evidence>
<gene>
    <name evidence="4" type="ORF">ACFSR2_01860</name>
</gene>
<evidence type="ECO:0000313" key="4">
    <source>
        <dbReference type="EMBL" id="MFD2519610.1"/>
    </source>
</evidence>
<protein>
    <submittedName>
        <fullName evidence="4">Thioredoxin fold domain-containing protein</fullName>
    </submittedName>
</protein>
<proteinExistence type="predicted"/>
<feature type="chain" id="PRO_5046047784" evidence="2">
    <location>
        <begin position="18"/>
        <end position="443"/>
    </location>
</feature>
<dbReference type="Pfam" id="PF13098">
    <property type="entry name" value="Thioredoxin_2"/>
    <property type="match status" value="1"/>
</dbReference>
<comment type="caution">
    <text evidence="4">The sequence shown here is derived from an EMBL/GenBank/DDBJ whole genome shotgun (WGS) entry which is preliminary data.</text>
</comment>
<dbReference type="PROSITE" id="PS51352">
    <property type="entry name" value="THIOREDOXIN_2"/>
    <property type="match status" value="1"/>
</dbReference>
<dbReference type="InterPro" id="IPR012336">
    <property type="entry name" value="Thioredoxin-like_fold"/>
</dbReference>
<dbReference type="PANTHER" id="PTHR43601">
    <property type="entry name" value="THIOREDOXIN, MITOCHONDRIAL"/>
    <property type="match status" value="1"/>
</dbReference>